<evidence type="ECO:0000313" key="1">
    <source>
        <dbReference type="EMBL" id="GFO15454.1"/>
    </source>
</evidence>
<organism evidence="1 2">
    <name type="scientific">Plakobranchus ocellatus</name>
    <dbReference type="NCBI Taxonomy" id="259542"/>
    <lineage>
        <taxon>Eukaryota</taxon>
        <taxon>Metazoa</taxon>
        <taxon>Spiralia</taxon>
        <taxon>Lophotrochozoa</taxon>
        <taxon>Mollusca</taxon>
        <taxon>Gastropoda</taxon>
        <taxon>Heterobranchia</taxon>
        <taxon>Euthyneura</taxon>
        <taxon>Panpulmonata</taxon>
        <taxon>Sacoglossa</taxon>
        <taxon>Placobranchoidea</taxon>
        <taxon>Plakobranchidae</taxon>
        <taxon>Plakobranchus</taxon>
    </lineage>
</organism>
<name>A0AAV4B5S0_9GAST</name>
<proteinExistence type="predicted"/>
<dbReference type="EMBL" id="BLXT01004610">
    <property type="protein sequence ID" value="GFO15454.1"/>
    <property type="molecule type" value="Genomic_DNA"/>
</dbReference>
<gene>
    <name evidence="1" type="ORF">PoB_004195900</name>
</gene>
<dbReference type="AlphaFoldDB" id="A0AAV4B5S0"/>
<protein>
    <submittedName>
        <fullName evidence="1">Uncharacterized protein</fullName>
    </submittedName>
</protein>
<dbReference type="Proteomes" id="UP000735302">
    <property type="component" value="Unassembled WGS sequence"/>
</dbReference>
<comment type="caution">
    <text evidence="1">The sequence shown here is derived from an EMBL/GenBank/DDBJ whole genome shotgun (WGS) entry which is preliminary data.</text>
</comment>
<reference evidence="1 2" key="1">
    <citation type="journal article" date="2021" name="Elife">
        <title>Chloroplast acquisition without the gene transfer in kleptoplastic sea slugs, Plakobranchus ocellatus.</title>
        <authorList>
            <person name="Maeda T."/>
            <person name="Takahashi S."/>
            <person name="Yoshida T."/>
            <person name="Shimamura S."/>
            <person name="Takaki Y."/>
            <person name="Nagai Y."/>
            <person name="Toyoda A."/>
            <person name="Suzuki Y."/>
            <person name="Arimoto A."/>
            <person name="Ishii H."/>
            <person name="Satoh N."/>
            <person name="Nishiyama T."/>
            <person name="Hasebe M."/>
            <person name="Maruyama T."/>
            <person name="Minagawa J."/>
            <person name="Obokata J."/>
            <person name="Shigenobu S."/>
        </authorList>
    </citation>
    <scope>NUCLEOTIDE SEQUENCE [LARGE SCALE GENOMIC DNA]</scope>
</reference>
<accession>A0AAV4B5S0</accession>
<evidence type="ECO:0000313" key="2">
    <source>
        <dbReference type="Proteomes" id="UP000735302"/>
    </source>
</evidence>
<sequence>MSSSLSLAFLTPHQSNGHQQRCIPSCPGPMSSPLSSLFPSILALSLNSFPFPIFLCEFHPNTHIMFVHGFFMFCLIHLHRPPFPLSPVGSIPTLNKLCLSQAFSWYVQSISNILL</sequence>
<keyword evidence="2" id="KW-1185">Reference proteome</keyword>